<dbReference type="SUPFAM" id="SSF52540">
    <property type="entry name" value="P-loop containing nucleoside triphosphate hydrolases"/>
    <property type="match status" value="1"/>
</dbReference>
<sequence length="2945" mass="338535">MSNKITVNKDYTQATLNPSNTVDIGPDISNYQADYLFIHFDEIMRREIDRNPDIIYDNNFQEFMQYVSEYKRILVESRKHKLVPGLFGSTSEQFSCSTGSHIFTPEDRDKINEAIISGQLNPRKYLTENDLSLIGFDTHYRQECGDTLSHHFFEHVALPTQRVWNNYLLSKSIEPNASITINTYQKLHEDFQKSMADINDQVINGDYATRYNIIEQKISDTVNFLENLISASNTEENIINNTLDLSNYYERLAFGEPNIDPSLVIPKDTIDLVERDALKKQIKASINRYSKMSTSSVLASTYNVASEVQNIRNVGSLATNLLDTLNNANNIINPPQELYDLMSTKLYIDDNGDQVAKYLNDTASNKLIQNEIDKQNRYLEFIRTNETITPRGRLTPVSSVNDPLSRLNRYSRKYTYIPIAQGGDNSKKSTKYQFNKKSTQNITISQSGGRYIDVEKLLDSSKQASNVISQTISDIDQSRNFYTKQTELYFNNNNFVDIDNLNQRNQLLIEMINVLGIYNFMIGERSNNRSVFLSELDKRTKSFKQILDNYIKSVNSRIPPITDDKTIGQILANGFLSISEIQNLITTSGLNINIEQIPEDAILNNAPTAKLISTLIDKYSLSNMKSVVSDLRKILNVAPLGTTYQTNPEDSYRQLSSFYSILKSLNTSLLSEYQNLSTNTQNFQSIRDLTGNILESNISTFNTFTKQLIESVRNFGSEIDGIQSIRKQILQSKRRLADIEFFTRESTYNLSSKSQAVSQQDADLLQPKTTGIAVMNHNLPPNEITDFYQNYVTDYLDKIAGASVNVVKYYSYDKDIKTINDNKSMFNNTYDNYNTLLETLQTSKNTGRTLRDIISSTTIINSDTNFNSLAQRIWDVINYFNGTSMPLNSDIMNRINIPGDLAEYFDKYLIINPKIINNYLTKSINFDSNRKIQPTDKLSRKSQIDLLVKTIPFYIKGAQLSDTYTTSQYSPGIPNQTFIGEVQNRLNQLITNETDDNAYNLYSYVTTSRNITLPEARIVGEINDQLEDVYDSRFSTTANISKFKNNILSQLDTIIIGIYRQFYETLMYLYQLANNYILINNPHNPIYSSIQKDQHDIATLQQDIRIMNLSSNFAANGRGISDIIPKSAQGIVNCINPLINKRFNKTIHRRINCLGLMVIDYNDNIGSDLSTITQQYNTFYQNSVPLLNLLRDQTISGEEINANLDVTLNPSNLFVANPKFLPNSFTYETRIQESNMITPNIFNTFDTNNLDPNKSVFNNYETTLSAYIPSFVNDYIDINGQYIEYTNVRYYLINVSNISLPGVKIKAGDTISTKNVDDIQMLIDIGNNVVDFTNRLYKSSKQISNLVVETVDTWGSSVLTDSDEFNLRRSKKFRLLQTLNTLKHIENSIRSNRNMIRLNQFLLEKEDPTNAALIMSAISIVNNINLTDKLFNENVDKIWIFARKLVNVWYTIFSQILSLLIVNGIVQVTTNLIISLEPFMRRSNLFNIDYIINNVPNTNNYVDAINNEFNTKISQINNDKNKYPINLDPSKSTGIPDQDKFVIDNPNIVSFNHYYNNISDKSSRVYILMAIMNDEGYRNINKYLESISVHTEYLVNLVDFSENYLDNNFIQNKIDNLPIIDPKITNLVNAQTNFKQAFMLELQLELQALGLDQLYGSIESLVNNGTSGVQTGLLNPKTIAPVAILDANRSIETDNQVSFDIISSPRRFDPTEYLYLANEFITSKQSGNFFRLYLSDIYRVIFRSITDELDRTMNSINQDISATNVADLEEFRETYLNYITNKKFSTTLYLNPTNLTDLITAVPNDSNSPNIKAVLLLPNDYQTNSDRINTINDIFRTVSETIKPNIYELFDTEISNYNKLIQADYTVRKLITDYKSDVQNKLDKLRNIRNVISQVMFDNYFKQYAFINNGNLMTLLENTIENYETIWQLIEQKIYSIVNKNNYHILTMSQINNYQAFKSAINKLINNQAIIKKFYKRMSFGLIEYYYDIMDSLVVCLESKNFEDMSDIEAYIYQYHYVQLKRCHALFRWIRQEYQRNKQAQDDINSRNITPGTKYNRILDYKIELLKTTGDVNSVFLEFQGLRRYLDEYSAIAMDKVQLHLRINDFVSNSYNNELNSLSNGRDISYMLDTDPNSNEYKNRWDNKQLMFINQGNSNNLKINFDLLQKIYQFNNPSAPPRDFEAYYTATYRRMKNNQGIDFQRIYNTNVFPESDVISNYMSIAPNILNNKGTVIMTYGYSGVGKSASLFGRKMDLSRGVDKPSNGILQATLDQLTNVEIYFRVFEIYGLGTQYNYYWNPTENNNYQCYPDFYQCIIHHVLDTTDSTTLKTKDHLVFTNRHDMLAYIMDLQNPKNGTQFTINNKNDPNLSNKTTFFNTIGQMVKSTYSKITEDHYRNFTDFVDDIDRVRSDGIHIKKVFNHIIKQIKGTINNPISSRSILVYDFEINLDPGSSNPIFIPFLIYDLPGKEDISRTYVDTSITPAIQGSSIEKINLRRRVFKDIDPPSTTPGIHNKERKSTYVLNPLLIPVFDNNIQIITDILEEISSKNTMISRLDANFEATIVTDILNFVVDNFGVNNKGENIPSVQYPINSFYKSPGGITTLVQLLSDNELIDTYRSARYADVLPLIIGKGILSVNIIAGNRTYNPNENIKEIKILIGVVIIGHLIKYRLFDVVVEMINRIVEGPGNPNQNDDGGWSVSKIYAFFEAYYINENVVGLLQYLITNVLNKSSNTSGILEQVSTINNNNIKDTISQSYRTANAYSIIKSQLRIYPKTPLPDDYNIKVNSNLLVSSDVLKTLEIKEFMDNNDIQPDGQFFTPKVTPITELARRMDNVISFENRSDYDNNRIFRSGSSNFNCYDSNDVNDKILINPRRAIFNTAPSTMTETNRPLLQDFIEPYEQKISFYYIFYVVSNSQSRNKAEEQVKLLNNSMPFIDKMDPVSKKKQCV</sequence>
<evidence type="ECO:0000313" key="2">
    <source>
        <dbReference type="Proteomes" id="UP000240461"/>
    </source>
</evidence>
<name>A0A0G2Y662_9VIRU</name>
<keyword evidence="2" id="KW-1185">Reference proteome</keyword>
<dbReference type="KEGG" id="vg:80513827"/>
<organism evidence="1 2">
    <name type="scientific">Acanthamoeba polyphaga mimivirus Kroon</name>
    <dbReference type="NCBI Taxonomy" id="3069720"/>
    <lineage>
        <taxon>Viruses</taxon>
        <taxon>Varidnaviria</taxon>
        <taxon>Bamfordvirae</taxon>
        <taxon>Nucleocytoviricota</taxon>
        <taxon>Megaviricetes</taxon>
        <taxon>Imitervirales</taxon>
        <taxon>Mimiviridae</taxon>
        <taxon>Megamimivirinae</taxon>
        <taxon>Mimivirus</taxon>
        <taxon>Mimivirus lagoaense</taxon>
    </lineage>
</organism>
<reference evidence="1 2" key="1">
    <citation type="submission" date="2014-10" db="EMBL/GenBank/DDBJ databases">
        <title>Pan-genome analysis of Brazilian lineage A amoebal mimiviruses.</title>
        <authorList>
            <person name="Assis F.L."/>
            <person name="Abrahao J.S."/>
            <person name="Kroon E.G."/>
            <person name="Dornas F.P."/>
            <person name="Andrade K.R."/>
            <person name="Borato P.V.M."/>
            <person name="Pilotto M.R."/>
            <person name="Benamar S."/>
            <person name="LaScola B."/>
            <person name="Colson P."/>
        </authorList>
    </citation>
    <scope>NUCLEOTIDE SEQUENCE [LARGE SCALE GENOMIC DNA]</scope>
    <source>
        <strain evidence="1 2">Kroon</strain>
    </source>
</reference>
<evidence type="ECO:0000313" key="1">
    <source>
        <dbReference type="EMBL" id="AKI80029.1"/>
    </source>
</evidence>
<dbReference type="EMBL" id="KM982402">
    <property type="protein sequence ID" value="AKI80029.1"/>
    <property type="molecule type" value="Genomic_DNA"/>
</dbReference>
<proteinExistence type="predicted"/>
<protein>
    <submittedName>
        <fullName evidence="1">Uncharacterized protein</fullName>
    </submittedName>
</protein>
<dbReference type="Proteomes" id="UP000240461">
    <property type="component" value="Segment"/>
</dbReference>
<accession>A0A0G2Y662</accession>
<dbReference type="InterPro" id="IPR027417">
    <property type="entry name" value="P-loop_NTPase"/>
</dbReference>